<feature type="chain" id="PRO_5044000974" description="Secreted protein" evidence="2">
    <location>
        <begin position="22"/>
        <end position="86"/>
    </location>
</feature>
<evidence type="ECO:0000313" key="4">
    <source>
        <dbReference type="Proteomes" id="UP001075354"/>
    </source>
</evidence>
<accession>A0AAV7XTM0</accession>
<protein>
    <recommendedName>
        <fullName evidence="5">Secreted protein</fullName>
    </recommendedName>
</protein>
<evidence type="ECO:0000313" key="3">
    <source>
        <dbReference type="EMBL" id="KAJ1528474.1"/>
    </source>
</evidence>
<proteinExistence type="predicted"/>
<gene>
    <name evidence="3" type="ORF">ONE63_006884</name>
</gene>
<evidence type="ECO:0008006" key="5">
    <source>
        <dbReference type="Google" id="ProtNLM"/>
    </source>
</evidence>
<keyword evidence="2" id="KW-0732">Signal</keyword>
<feature type="signal peptide" evidence="2">
    <location>
        <begin position="1"/>
        <end position="21"/>
    </location>
</feature>
<reference evidence="3" key="1">
    <citation type="submission" date="2022-12" db="EMBL/GenBank/DDBJ databases">
        <title>Chromosome-level genome assembly of the bean flower thrips Megalurothrips usitatus.</title>
        <authorList>
            <person name="Ma L."/>
            <person name="Liu Q."/>
            <person name="Li H."/>
            <person name="Cai W."/>
        </authorList>
    </citation>
    <scope>NUCLEOTIDE SEQUENCE</scope>
    <source>
        <strain evidence="3">Cailab_2022a</strain>
    </source>
</reference>
<name>A0AAV7XTM0_9NEOP</name>
<evidence type="ECO:0000256" key="2">
    <source>
        <dbReference type="SAM" id="SignalP"/>
    </source>
</evidence>
<organism evidence="3 4">
    <name type="scientific">Megalurothrips usitatus</name>
    <name type="common">bean blossom thrips</name>
    <dbReference type="NCBI Taxonomy" id="439358"/>
    <lineage>
        <taxon>Eukaryota</taxon>
        <taxon>Metazoa</taxon>
        <taxon>Ecdysozoa</taxon>
        <taxon>Arthropoda</taxon>
        <taxon>Hexapoda</taxon>
        <taxon>Insecta</taxon>
        <taxon>Pterygota</taxon>
        <taxon>Neoptera</taxon>
        <taxon>Paraneoptera</taxon>
        <taxon>Thysanoptera</taxon>
        <taxon>Terebrantia</taxon>
        <taxon>Thripoidea</taxon>
        <taxon>Thripidae</taxon>
        <taxon>Megalurothrips</taxon>
    </lineage>
</organism>
<dbReference type="Proteomes" id="UP001075354">
    <property type="component" value="Chromosome 4"/>
</dbReference>
<feature type="region of interest" description="Disordered" evidence="1">
    <location>
        <begin position="25"/>
        <end position="47"/>
    </location>
</feature>
<keyword evidence="4" id="KW-1185">Reference proteome</keyword>
<dbReference type="EMBL" id="JAPTSV010000004">
    <property type="protein sequence ID" value="KAJ1528474.1"/>
    <property type="molecule type" value="Genomic_DNA"/>
</dbReference>
<evidence type="ECO:0000256" key="1">
    <source>
        <dbReference type="SAM" id="MobiDB-lite"/>
    </source>
</evidence>
<sequence length="86" mass="9428">MVVSWLCSWLLNGCAVSGVSWSERLSPSPSSDACSWRSGTPSPPLSEPGSCYWAQGTTDEGIVIDHFDDIPKKKKVSVLFLRTLRL</sequence>
<comment type="caution">
    <text evidence="3">The sequence shown here is derived from an EMBL/GenBank/DDBJ whole genome shotgun (WGS) entry which is preliminary data.</text>
</comment>
<dbReference type="AlphaFoldDB" id="A0AAV7XTM0"/>